<proteinExistence type="predicted"/>
<evidence type="ECO:0000313" key="1">
    <source>
        <dbReference type="EMBL" id="GFS80564.1"/>
    </source>
</evidence>
<organism evidence="1 2">
    <name type="scientific">Nephila pilipes</name>
    <name type="common">Giant wood spider</name>
    <name type="synonym">Nephila maculata</name>
    <dbReference type="NCBI Taxonomy" id="299642"/>
    <lineage>
        <taxon>Eukaryota</taxon>
        <taxon>Metazoa</taxon>
        <taxon>Ecdysozoa</taxon>
        <taxon>Arthropoda</taxon>
        <taxon>Chelicerata</taxon>
        <taxon>Arachnida</taxon>
        <taxon>Araneae</taxon>
        <taxon>Araneomorphae</taxon>
        <taxon>Entelegynae</taxon>
        <taxon>Araneoidea</taxon>
        <taxon>Nephilidae</taxon>
        <taxon>Nephila</taxon>
    </lineage>
</organism>
<gene>
    <name evidence="1" type="ORF">NPIL_70831</name>
</gene>
<evidence type="ECO:0000313" key="2">
    <source>
        <dbReference type="Proteomes" id="UP000887013"/>
    </source>
</evidence>
<sequence>MACAQLDDYDLGGYDSDDYLNEYRFDMMESDSADFEFSSEIDNDADLESLNKALQCCPLNEDEQNPAPPPFVFHAPAPVPKLSERHFGAGLGRKAPALARCRASFSPALNVLSVFASFLANFRRVGGRSGGVL</sequence>
<reference evidence="1" key="1">
    <citation type="submission" date="2020-08" db="EMBL/GenBank/DDBJ databases">
        <title>Multicomponent nature underlies the extraordinary mechanical properties of spider dragline silk.</title>
        <authorList>
            <person name="Kono N."/>
            <person name="Nakamura H."/>
            <person name="Mori M."/>
            <person name="Yoshida Y."/>
            <person name="Ohtoshi R."/>
            <person name="Malay A.D."/>
            <person name="Moran D.A.P."/>
            <person name="Tomita M."/>
            <person name="Numata K."/>
            <person name="Arakawa K."/>
        </authorList>
    </citation>
    <scope>NUCLEOTIDE SEQUENCE</scope>
</reference>
<protein>
    <submittedName>
        <fullName evidence="1">Uncharacterized protein</fullName>
    </submittedName>
</protein>
<dbReference type="EMBL" id="BMAW01051452">
    <property type="protein sequence ID" value="GFS80564.1"/>
    <property type="molecule type" value="Genomic_DNA"/>
</dbReference>
<dbReference type="Proteomes" id="UP000887013">
    <property type="component" value="Unassembled WGS sequence"/>
</dbReference>
<accession>A0A8X6MVS4</accession>
<comment type="caution">
    <text evidence="1">The sequence shown here is derived from an EMBL/GenBank/DDBJ whole genome shotgun (WGS) entry which is preliminary data.</text>
</comment>
<name>A0A8X6MVS4_NEPPI</name>
<keyword evidence="2" id="KW-1185">Reference proteome</keyword>
<dbReference type="AlphaFoldDB" id="A0A8X6MVS4"/>